<keyword evidence="11" id="KW-1185">Reference proteome</keyword>
<evidence type="ECO:0000256" key="6">
    <source>
        <dbReference type="ARBA" id="ARBA00023204"/>
    </source>
</evidence>
<evidence type="ECO:0000256" key="5">
    <source>
        <dbReference type="ARBA" id="ARBA00023172"/>
    </source>
</evidence>
<dbReference type="InterPro" id="IPR037278">
    <property type="entry name" value="ARFGAP/RecO"/>
</dbReference>
<dbReference type="GO" id="GO:0006302">
    <property type="term" value="P:double-strand break repair"/>
    <property type="evidence" value="ECO:0007669"/>
    <property type="project" value="TreeGrafter"/>
</dbReference>
<evidence type="ECO:0000313" key="10">
    <source>
        <dbReference type="EMBL" id="QNV36882.1"/>
    </source>
</evidence>
<dbReference type="InterPro" id="IPR012340">
    <property type="entry name" value="NA-bd_OB-fold"/>
</dbReference>
<organism evidence="10 11">
    <name type="scientific">Rothia terrae</name>
    <dbReference type="NCBI Taxonomy" id="396015"/>
    <lineage>
        <taxon>Bacteria</taxon>
        <taxon>Bacillati</taxon>
        <taxon>Actinomycetota</taxon>
        <taxon>Actinomycetes</taxon>
        <taxon>Micrococcales</taxon>
        <taxon>Micrococcaceae</taxon>
        <taxon>Rothia</taxon>
    </lineage>
</organism>
<dbReference type="SUPFAM" id="SSF50249">
    <property type="entry name" value="Nucleic acid-binding proteins"/>
    <property type="match status" value="1"/>
</dbReference>
<evidence type="ECO:0000256" key="7">
    <source>
        <dbReference type="ARBA" id="ARBA00033409"/>
    </source>
</evidence>
<evidence type="ECO:0000256" key="8">
    <source>
        <dbReference type="HAMAP-Rule" id="MF_00201"/>
    </source>
</evidence>
<dbReference type="PANTHER" id="PTHR33991">
    <property type="entry name" value="DNA REPAIR PROTEIN RECO"/>
    <property type="match status" value="1"/>
</dbReference>
<keyword evidence="4 8" id="KW-0227">DNA damage</keyword>
<dbReference type="InterPro" id="IPR022572">
    <property type="entry name" value="DNA_rep/recomb_RecO_N"/>
</dbReference>
<protein>
    <recommendedName>
        <fullName evidence="3 8">DNA repair protein RecO</fullName>
    </recommendedName>
    <alternativeName>
        <fullName evidence="7 8">Recombination protein O</fullName>
    </alternativeName>
</protein>
<comment type="similarity">
    <text evidence="2 8">Belongs to the RecO family.</text>
</comment>
<gene>
    <name evidence="8 10" type="primary">recO</name>
    <name evidence="10" type="ORF">IDM49_06290</name>
</gene>
<dbReference type="Pfam" id="PF11967">
    <property type="entry name" value="RecO_N"/>
    <property type="match status" value="1"/>
</dbReference>
<keyword evidence="5 8" id="KW-0233">DNA recombination</keyword>
<dbReference type="Gene3D" id="2.40.50.140">
    <property type="entry name" value="Nucleic acid-binding proteins"/>
    <property type="match status" value="1"/>
</dbReference>
<dbReference type="SUPFAM" id="SSF57863">
    <property type="entry name" value="ArfGap/RecO-like zinc finger"/>
    <property type="match status" value="1"/>
</dbReference>
<dbReference type="InterPro" id="IPR003717">
    <property type="entry name" value="RecO"/>
</dbReference>
<dbReference type="KEGG" id="rter:IDM49_06290"/>
<dbReference type="NCBIfam" id="TIGR00613">
    <property type="entry name" value="reco"/>
    <property type="match status" value="1"/>
</dbReference>
<dbReference type="HAMAP" id="MF_00201">
    <property type="entry name" value="RecO"/>
    <property type="match status" value="1"/>
</dbReference>
<sequence>MSSSALSTKSHKDIAIVLRTQPLGEADRIIILLTRERGIVHAVAKGIRRSSSKFGARLEPFMLIDVSLVAGKNLETVSQVQTRRAYTSSIMGDYSAYLTGLALVEITEQLSVYDAETYTESFNLLAGALSAIARNVHQPIDVLNSFISRMMRLSGWDIQVYQCSVCGRQEDINYFSASSSGICTSCASMVGEKLLAFSDDVKSYIDDVSSGRWEQVDSQIQQSIKLRSLELLTRYLQWHVEKPIRSIEVALKDFHAS</sequence>
<dbReference type="EMBL" id="CP061539">
    <property type="protein sequence ID" value="QNV36882.1"/>
    <property type="molecule type" value="Genomic_DNA"/>
</dbReference>
<dbReference type="GeneID" id="96623840"/>
<dbReference type="InterPro" id="IPR042242">
    <property type="entry name" value="RecO_C"/>
</dbReference>
<evidence type="ECO:0000256" key="1">
    <source>
        <dbReference type="ARBA" id="ARBA00003065"/>
    </source>
</evidence>
<dbReference type="Gene3D" id="1.20.1440.120">
    <property type="entry name" value="Recombination protein O, C-terminal domain"/>
    <property type="match status" value="1"/>
</dbReference>
<proteinExistence type="inferred from homology"/>
<dbReference type="AlphaFoldDB" id="A0A7H2BB36"/>
<name>A0A7H2BB36_9MICC</name>
<evidence type="ECO:0000256" key="3">
    <source>
        <dbReference type="ARBA" id="ARBA00021310"/>
    </source>
</evidence>
<evidence type="ECO:0000256" key="4">
    <source>
        <dbReference type="ARBA" id="ARBA00022763"/>
    </source>
</evidence>
<dbReference type="GO" id="GO:0043590">
    <property type="term" value="C:bacterial nucleoid"/>
    <property type="evidence" value="ECO:0007669"/>
    <property type="project" value="TreeGrafter"/>
</dbReference>
<accession>A0A7H2BB36</accession>
<keyword evidence="6 8" id="KW-0234">DNA repair</keyword>
<dbReference type="Pfam" id="PF02565">
    <property type="entry name" value="RecO_C"/>
    <property type="match status" value="1"/>
</dbReference>
<evidence type="ECO:0000256" key="2">
    <source>
        <dbReference type="ARBA" id="ARBA00007452"/>
    </source>
</evidence>
<dbReference type="RefSeq" id="WP_190723905.1">
    <property type="nucleotide sequence ID" value="NZ_CP061539.1"/>
</dbReference>
<reference evidence="10 11" key="1">
    <citation type="submission" date="2020-09" db="EMBL/GenBank/DDBJ databases">
        <title>Investigation of environmental microbes.</title>
        <authorList>
            <person name="Ou Y."/>
            <person name="Kang Q."/>
        </authorList>
    </citation>
    <scope>NUCLEOTIDE SEQUENCE [LARGE SCALE GENOMIC DNA]</scope>
    <source>
        <strain evidence="10 11">KJZ-14</strain>
    </source>
</reference>
<evidence type="ECO:0000313" key="11">
    <source>
        <dbReference type="Proteomes" id="UP000516404"/>
    </source>
</evidence>
<dbReference type="Proteomes" id="UP000516404">
    <property type="component" value="Chromosome"/>
</dbReference>
<feature type="domain" description="DNA replication/recombination mediator RecO N-terminal" evidence="9">
    <location>
        <begin position="11"/>
        <end position="84"/>
    </location>
</feature>
<evidence type="ECO:0000259" key="9">
    <source>
        <dbReference type="Pfam" id="PF11967"/>
    </source>
</evidence>
<dbReference type="PANTHER" id="PTHR33991:SF1">
    <property type="entry name" value="DNA REPAIR PROTEIN RECO"/>
    <property type="match status" value="1"/>
</dbReference>
<dbReference type="GO" id="GO:0006310">
    <property type="term" value="P:DNA recombination"/>
    <property type="evidence" value="ECO:0007669"/>
    <property type="project" value="UniProtKB-UniRule"/>
</dbReference>
<comment type="function">
    <text evidence="1 8">Involved in DNA repair and RecF pathway recombination.</text>
</comment>